<protein>
    <submittedName>
        <fullName evidence="2">Uncharacterized protein</fullName>
    </submittedName>
</protein>
<dbReference type="WBParaSite" id="ES5_v2.g20506.t1">
    <property type="protein sequence ID" value="ES5_v2.g20506.t1"/>
    <property type="gene ID" value="ES5_v2.g20506"/>
</dbReference>
<proteinExistence type="predicted"/>
<accession>A0AC34FT10</accession>
<reference evidence="2" key="1">
    <citation type="submission" date="2022-11" db="UniProtKB">
        <authorList>
            <consortium name="WormBaseParasite"/>
        </authorList>
    </citation>
    <scope>IDENTIFICATION</scope>
</reference>
<sequence length="121" mass="13668">MSLKCFSTQNNEKEKLKEGKLSSANNNSTLSLHISAYENSYESSNEAEKSGLINKCKNVKQLLSGFASVTQNPFEFPRQQQENEMVKPEMMQFKASQRLLNPNSSGKVNNQKIAFILLFTN</sequence>
<organism evidence="1 2">
    <name type="scientific">Panagrolaimus sp. ES5</name>
    <dbReference type="NCBI Taxonomy" id="591445"/>
    <lineage>
        <taxon>Eukaryota</taxon>
        <taxon>Metazoa</taxon>
        <taxon>Ecdysozoa</taxon>
        <taxon>Nematoda</taxon>
        <taxon>Chromadorea</taxon>
        <taxon>Rhabditida</taxon>
        <taxon>Tylenchina</taxon>
        <taxon>Panagrolaimomorpha</taxon>
        <taxon>Panagrolaimoidea</taxon>
        <taxon>Panagrolaimidae</taxon>
        <taxon>Panagrolaimus</taxon>
    </lineage>
</organism>
<evidence type="ECO:0000313" key="1">
    <source>
        <dbReference type="Proteomes" id="UP000887579"/>
    </source>
</evidence>
<evidence type="ECO:0000313" key="2">
    <source>
        <dbReference type="WBParaSite" id="ES5_v2.g20506.t1"/>
    </source>
</evidence>
<dbReference type="Proteomes" id="UP000887579">
    <property type="component" value="Unplaced"/>
</dbReference>
<name>A0AC34FT10_9BILA</name>